<evidence type="ECO:0000256" key="4">
    <source>
        <dbReference type="ARBA" id="ARBA00008663"/>
    </source>
</evidence>
<keyword evidence="9 15" id="KW-0418">Kinase</keyword>
<keyword evidence="13" id="KW-0670">Pyruvate</keyword>
<dbReference type="PANTHER" id="PTHR11817">
    <property type="entry name" value="PYRUVATE KINASE"/>
    <property type="match status" value="1"/>
</dbReference>
<keyword evidence="11 15" id="KW-0460">Magnesium</keyword>
<evidence type="ECO:0000256" key="12">
    <source>
        <dbReference type="ARBA" id="ARBA00023152"/>
    </source>
</evidence>
<dbReference type="GO" id="GO:0000287">
    <property type="term" value="F:magnesium ion binding"/>
    <property type="evidence" value="ECO:0007669"/>
    <property type="project" value="InterPro"/>
</dbReference>
<feature type="domain" description="Pyruvate kinase barrel" evidence="17">
    <location>
        <begin position="94"/>
        <end position="414"/>
    </location>
</feature>
<evidence type="ECO:0000256" key="13">
    <source>
        <dbReference type="ARBA" id="ARBA00023317"/>
    </source>
</evidence>
<keyword evidence="10" id="KW-0067">ATP-binding</keyword>
<dbReference type="GO" id="GO:0030955">
    <property type="term" value="F:potassium ion binding"/>
    <property type="evidence" value="ECO:0007669"/>
    <property type="project" value="InterPro"/>
</dbReference>
<evidence type="ECO:0000256" key="10">
    <source>
        <dbReference type="ARBA" id="ARBA00022840"/>
    </source>
</evidence>
<dbReference type="InterPro" id="IPR001697">
    <property type="entry name" value="Pyr_Knase"/>
</dbReference>
<accession>A0AAV1I9N3</accession>
<dbReference type="GO" id="GO:0016301">
    <property type="term" value="F:kinase activity"/>
    <property type="evidence" value="ECO:0007669"/>
    <property type="project" value="UniProtKB-KW"/>
</dbReference>
<evidence type="ECO:0000259" key="17">
    <source>
        <dbReference type="Pfam" id="PF00224"/>
    </source>
</evidence>
<dbReference type="InterPro" id="IPR015793">
    <property type="entry name" value="Pyrv_Knase_brl"/>
</dbReference>
<dbReference type="NCBIfam" id="TIGR01064">
    <property type="entry name" value="pyruv_kin"/>
    <property type="match status" value="1"/>
</dbReference>
<dbReference type="Pfam" id="PF02887">
    <property type="entry name" value="PK_C"/>
    <property type="match status" value="1"/>
</dbReference>
<dbReference type="EMBL" id="CAUYUE010000009">
    <property type="protein sequence ID" value="CAK0783812.1"/>
    <property type="molecule type" value="Genomic_DNA"/>
</dbReference>
<proteinExistence type="inferred from homology"/>
<evidence type="ECO:0000256" key="15">
    <source>
        <dbReference type="RuleBase" id="RU000504"/>
    </source>
</evidence>
<evidence type="ECO:0000256" key="6">
    <source>
        <dbReference type="ARBA" id="ARBA00022679"/>
    </source>
</evidence>
<dbReference type="InterPro" id="IPR015795">
    <property type="entry name" value="Pyrv_Knase_C"/>
</dbReference>
<dbReference type="FunFam" id="3.20.20.60:FF:000025">
    <property type="entry name" value="Pyruvate kinase"/>
    <property type="match status" value="1"/>
</dbReference>
<evidence type="ECO:0000256" key="16">
    <source>
        <dbReference type="SAM" id="MobiDB-lite"/>
    </source>
</evidence>
<evidence type="ECO:0000256" key="14">
    <source>
        <dbReference type="ARBA" id="ARBA00048152"/>
    </source>
</evidence>
<keyword evidence="20" id="KW-1185">Reference proteome</keyword>
<dbReference type="NCBIfam" id="NF004491">
    <property type="entry name" value="PRK05826.1"/>
    <property type="match status" value="1"/>
</dbReference>
<dbReference type="Gene3D" id="3.40.1380.20">
    <property type="entry name" value="Pyruvate kinase, C-terminal domain"/>
    <property type="match status" value="1"/>
</dbReference>
<evidence type="ECO:0000256" key="8">
    <source>
        <dbReference type="ARBA" id="ARBA00022741"/>
    </source>
</evidence>
<gene>
    <name evidence="19" type="ORF">CVIRNUC_007012</name>
</gene>
<keyword evidence="8" id="KW-0547">Nucleotide-binding</keyword>
<feature type="compositionally biased region" description="Polar residues" evidence="16">
    <location>
        <begin position="10"/>
        <end position="22"/>
    </location>
</feature>
<evidence type="ECO:0000256" key="3">
    <source>
        <dbReference type="ARBA" id="ARBA00004997"/>
    </source>
</evidence>
<evidence type="ECO:0000256" key="1">
    <source>
        <dbReference type="ARBA" id="ARBA00001946"/>
    </source>
</evidence>
<dbReference type="GO" id="GO:0004743">
    <property type="term" value="F:pyruvate kinase activity"/>
    <property type="evidence" value="ECO:0007669"/>
    <property type="project" value="UniProtKB-EC"/>
</dbReference>
<dbReference type="EC" id="2.7.1.40" evidence="5 15"/>
<dbReference type="InterPro" id="IPR015813">
    <property type="entry name" value="Pyrv/PenolPyrv_kinase-like_dom"/>
</dbReference>
<keyword evidence="6 15" id="KW-0808">Transferase</keyword>
<evidence type="ECO:0000259" key="18">
    <source>
        <dbReference type="Pfam" id="PF02887"/>
    </source>
</evidence>
<comment type="cofactor">
    <cofactor evidence="1">
        <name>Mg(2+)</name>
        <dbReference type="ChEBI" id="CHEBI:18420"/>
    </cofactor>
</comment>
<dbReference type="InterPro" id="IPR015806">
    <property type="entry name" value="Pyrv_Knase_insert_dom_sf"/>
</dbReference>
<dbReference type="InterPro" id="IPR018209">
    <property type="entry name" value="Pyrv_Knase_AS"/>
</dbReference>
<comment type="cofactor">
    <cofactor evidence="2">
        <name>K(+)</name>
        <dbReference type="ChEBI" id="CHEBI:29103"/>
    </cofactor>
</comment>
<comment type="caution">
    <text evidence="19">The sequence shown here is derived from an EMBL/GenBank/DDBJ whole genome shotgun (WGS) entry which is preliminary data.</text>
</comment>
<name>A0AAV1I9N3_9CHLO</name>
<dbReference type="Proteomes" id="UP001314263">
    <property type="component" value="Unassembled WGS sequence"/>
</dbReference>
<dbReference type="PROSITE" id="PS00110">
    <property type="entry name" value="PYRUVATE_KINASE"/>
    <property type="match status" value="1"/>
</dbReference>
<dbReference type="InterPro" id="IPR040442">
    <property type="entry name" value="Pyrv_kinase-like_dom_sf"/>
</dbReference>
<evidence type="ECO:0000256" key="9">
    <source>
        <dbReference type="ARBA" id="ARBA00022777"/>
    </source>
</evidence>
<reference evidence="19 20" key="1">
    <citation type="submission" date="2023-10" db="EMBL/GenBank/DDBJ databases">
        <authorList>
            <person name="Maclean D."/>
            <person name="Macfadyen A."/>
        </authorList>
    </citation>
    <scope>NUCLEOTIDE SEQUENCE [LARGE SCALE GENOMIC DNA]</scope>
</reference>
<organism evidence="19 20">
    <name type="scientific">Coccomyxa viridis</name>
    <dbReference type="NCBI Taxonomy" id="1274662"/>
    <lineage>
        <taxon>Eukaryota</taxon>
        <taxon>Viridiplantae</taxon>
        <taxon>Chlorophyta</taxon>
        <taxon>core chlorophytes</taxon>
        <taxon>Trebouxiophyceae</taxon>
        <taxon>Trebouxiophyceae incertae sedis</taxon>
        <taxon>Coccomyxaceae</taxon>
        <taxon>Coccomyxa</taxon>
    </lineage>
</organism>
<dbReference type="AlphaFoldDB" id="A0AAV1I9N3"/>
<comment type="similarity">
    <text evidence="4 15">Belongs to the pyruvate kinase family.</text>
</comment>
<dbReference type="SUPFAM" id="SSF52935">
    <property type="entry name" value="PK C-terminal domain-like"/>
    <property type="match status" value="1"/>
</dbReference>
<evidence type="ECO:0000256" key="11">
    <source>
        <dbReference type="ARBA" id="ARBA00022842"/>
    </source>
</evidence>
<dbReference type="GO" id="GO:0005524">
    <property type="term" value="F:ATP binding"/>
    <property type="evidence" value="ECO:0007669"/>
    <property type="project" value="UniProtKB-KW"/>
</dbReference>
<dbReference type="SUPFAM" id="SSF50800">
    <property type="entry name" value="PK beta-barrel domain-like"/>
    <property type="match status" value="1"/>
</dbReference>
<dbReference type="Pfam" id="PF00224">
    <property type="entry name" value="PK"/>
    <property type="match status" value="1"/>
</dbReference>
<evidence type="ECO:0000313" key="19">
    <source>
        <dbReference type="EMBL" id="CAK0783812.1"/>
    </source>
</evidence>
<dbReference type="PRINTS" id="PR01050">
    <property type="entry name" value="PYRUVTKNASE"/>
</dbReference>
<keyword evidence="7" id="KW-0479">Metal-binding</keyword>
<comment type="catalytic activity">
    <reaction evidence="14 15">
        <text>pyruvate + ATP = phosphoenolpyruvate + ADP + H(+)</text>
        <dbReference type="Rhea" id="RHEA:18157"/>
        <dbReference type="ChEBI" id="CHEBI:15361"/>
        <dbReference type="ChEBI" id="CHEBI:15378"/>
        <dbReference type="ChEBI" id="CHEBI:30616"/>
        <dbReference type="ChEBI" id="CHEBI:58702"/>
        <dbReference type="ChEBI" id="CHEBI:456216"/>
        <dbReference type="EC" id="2.7.1.40"/>
    </reaction>
</comment>
<keyword evidence="12 15" id="KW-0324">Glycolysis</keyword>
<dbReference type="SUPFAM" id="SSF51621">
    <property type="entry name" value="Phosphoenolpyruvate/pyruvate domain"/>
    <property type="match status" value="1"/>
</dbReference>
<dbReference type="Gene3D" id="2.40.33.10">
    <property type="entry name" value="PK beta-barrel domain-like"/>
    <property type="match status" value="1"/>
</dbReference>
<protein>
    <recommendedName>
        <fullName evidence="5 15">Pyruvate kinase</fullName>
        <ecNumber evidence="5 15">2.7.1.40</ecNumber>
    </recommendedName>
</protein>
<dbReference type="Gene3D" id="3.20.20.60">
    <property type="entry name" value="Phosphoenolpyruvate-binding domains"/>
    <property type="match status" value="1"/>
</dbReference>
<feature type="region of interest" description="Disordered" evidence="16">
    <location>
        <begin position="1"/>
        <end position="56"/>
    </location>
</feature>
<evidence type="ECO:0000313" key="20">
    <source>
        <dbReference type="Proteomes" id="UP001314263"/>
    </source>
</evidence>
<comment type="pathway">
    <text evidence="3 15">Carbohydrate degradation; glycolysis; pyruvate from D-glyceraldehyde 3-phosphate: step 5/5.</text>
</comment>
<sequence length="596" mass="65255">MVQGVLMRQSLLQGQHRSQSCPLRTKAFARPSRSTRRIESAAQPSQRSSSSPRKRDISADALAGYSRGVQLDTKQEGVGGLPTDKDAQDSRTFRKTKIVCTIGPTSCSRENLFRLADEGMSVVRLNMSHGDHKSHKAVVDLVREYNALDRGNLAIMLDTKGPEVRSGDLSEPIDMKAGDRFVFTIEEGANGHNGRISVNYDGFIEDVSVGDILLVDGGLQSLKITSKDGKDVHTEVVDGGTMKSRRHLNIRGKSANLPAITERDWLDIKFGVDVGVDYYALSFVRNADVIYELKRWLSQQGAAIGVLAKIESADSVGNLEDILDAVDGAMVARGDLGAELPVEEVPYWQSKIVQGCRKRGKPVIVATNMLESMIDNPTPTRAEVSDIAIAVREGADAVMLSGESAYGKFPFKAVDVMSTVAQRTESAMLRFSGTRRYGSEEAEPIDWIVSPSTSASPGFMTSPGLSEMFAYHAVTMANTIKTSLIVFSRKGNMPALLSHYRPDALIYAFTENRAVQRRLALYHGITALHMRFGETADETFERAIQELKARGFLVGGQQVGIVQSGRQPIWRAASTHAIQVRTVERDPDPMDSSDDN</sequence>
<evidence type="ECO:0000256" key="7">
    <source>
        <dbReference type="ARBA" id="ARBA00022723"/>
    </source>
</evidence>
<evidence type="ECO:0000256" key="5">
    <source>
        <dbReference type="ARBA" id="ARBA00012142"/>
    </source>
</evidence>
<feature type="compositionally biased region" description="Low complexity" evidence="16">
    <location>
        <begin position="40"/>
        <end position="51"/>
    </location>
</feature>
<evidence type="ECO:0000256" key="2">
    <source>
        <dbReference type="ARBA" id="ARBA00001958"/>
    </source>
</evidence>
<dbReference type="GO" id="GO:0009570">
    <property type="term" value="C:chloroplast stroma"/>
    <property type="evidence" value="ECO:0007669"/>
    <property type="project" value="UniProtKB-ARBA"/>
</dbReference>
<dbReference type="InterPro" id="IPR036918">
    <property type="entry name" value="Pyrv_Knase_C_sf"/>
</dbReference>
<dbReference type="InterPro" id="IPR011037">
    <property type="entry name" value="Pyrv_Knase-like_insert_dom_sf"/>
</dbReference>
<feature type="domain" description="Pyruvate kinase C-terminal" evidence="18">
    <location>
        <begin position="469"/>
        <end position="564"/>
    </location>
</feature>